<dbReference type="OrthoDB" id="6119443at2759"/>
<feature type="compositionally biased region" description="Basic residues" evidence="1">
    <location>
        <begin position="38"/>
        <end position="51"/>
    </location>
</feature>
<name>A0A0L8HDB0_OCTBM</name>
<feature type="region of interest" description="Disordered" evidence="1">
    <location>
        <begin position="32"/>
        <end position="51"/>
    </location>
</feature>
<dbReference type="EMBL" id="KQ418486">
    <property type="protein sequence ID" value="KOF87137.1"/>
    <property type="molecule type" value="Genomic_DNA"/>
</dbReference>
<dbReference type="AlphaFoldDB" id="A0A0L8HDB0"/>
<reference evidence="2" key="1">
    <citation type="submission" date="2015-07" db="EMBL/GenBank/DDBJ databases">
        <title>MeaNS - Measles Nucleotide Surveillance Program.</title>
        <authorList>
            <person name="Tran T."/>
            <person name="Druce J."/>
        </authorList>
    </citation>
    <scope>NUCLEOTIDE SEQUENCE</scope>
    <source>
        <strain evidence="2">UCB-OBI-ISO-001</strain>
        <tissue evidence="2">Gonad</tissue>
    </source>
</reference>
<organism evidence="2">
    <name type="scientific">Octopus bimaculoides</name>
    <name type="common">California two-spotted octopus</name>
    <dbReference type="NCBI Taxonomy" id="37653"/>
    <lineage>
        <taxon>Eukaryota</taxon>
        <taxon>Metazoa</taxon>
        <taxon>Spiralia</taxon>
        <taxon>Lophotrochozoa</taxon>
        <taxon>Mollusca</taxon>
        <taxon>Cephalopoda</taxon>
        <taxon>Coleoidea</taxon>
        <taxon>Octopodiformes</taxon>
        <taxon>Octopoda</taxon>
        <taxon>Incirrata</taxon>
        <taxon>Octopodidae</taxon>
        <taxon>Octopus</taxon>
    </lineage>
</organism>
<proteinExistence type="predicted"/>
<evidence type="ECO:0000256" key="1">
    <source>
        <dbReference type="SAM" id="MobiDB-lite"/>
    </source>
</evidence>
<feature type="non-terminal residue" evidence="2">
    <location>
        <position position="1"/>
    </location>
</feature>
<gene>
    <name evidence="2" type="ORF">OCBIM_22017375mg</name>
</gene>
<sequence length="51" mass="5740">QEEACNHIGTLLHALLDITTNKKRGTLAPTSIKCKWNNPRKRKLSPKKGTK</sequence>
<feature type="non-terminal residue" evidence="2">
    <location>
        <position position="51"/>
    </location>
</feature>
<accession>A0A0L8HDB0</accession>
<evidence type="ECO:0000313" key="2">
    <source>
        <dbReference type="EMBL" id="KOF87137.1"/>
    </source>
</evidence>
<protein>
    <submittedName>
        <fullName evidence="2">Uncharacterized protein</fullName>
    </submittedName>
</protein>